<keyword evidence="1 3" id="KW-0560">Oxidoreductase</keyword>
<protein>
    <submittedName>
        <fullName evidence="3">Bifunctional 3-(3-hydroxy-phenyl)propionate/3-hydroxycinnamic acid hydroxylase</fullName>
        <ecNumber evidence="3">1.14.13.127</ecNumber>
    </submittedName>
</protein>
<dbReference type="Gene3D" id="3.50.50.60">
    <property type="entry name" value="FAD/NAD(P)-binding domain"/>
    <property type="match status" value="1"/>
</dbReference>
<comment type="caution">
    <text evidence="3">The sequence shown here is derived from an EMBL/GenBank/DDBJ whole genome shotgun (WGS) entry which is preliminary data.</text>
</comment>
<reference evidence="3" key="1">
    <citation type="submission" date="2023-06" db="EMBL/GenBank/DDBJ databases">
        <authorList>
            <person name="Jiang Y."/>
            <person name="Liu Q."/>
        </authorList>
    </citation>
    <scope>NUCLEOTIDE SEQUENCE</scope>
    <source>
        <strain evidence="3">CGMCC 1.12090</strain>
    </source>
</reference>
<feature type="domain" description="FAD-binding" evidence="2">
    <location>
        <begin position="6"/>
        <end position="350"/>
    </location>
</feature>
<proteinExistence type="predicted"/>
<dbReference type="Proteomes" id="UP001169027">
    <property type="component" value="Unassembled WGS sequence"/>
</dbReference>
<dbReference type="NCBIfam" id="NF004829">
    <property type="entry name" value="PRK06183.1-3"/>
    <property type="match status" value="1"/>
</dbReference>
<name>A0ABT8SBP1_9BURK</name>
<evidence type="ECO:0000313" key="4">
    <source>
        <dbReference type="Proteomes" id="UP001169027"/>
    </source>
</evidence>
<keyword evidence="4" id="KW-1185">Reference proteome</keyword>
<dbReference type="RefSeq" id="WP_301814181.1">
    <property type="nucleotide sequence ID" value="NZ_JAUJZH010000026.1"/>
</dbReference>
<dbReference type="PANTHER" id="PTHR43476:SF3">
    <property type="entry name" value="FAD-BINDING MONOOXYGENASE"/>
    <property type="match status" value="1"/>
</dbReference>
<sequence>MSELVYDVAIVGYGPAGQVAAGLLGQKGLRVHVCERLQDVYQIPRAIALDHEIMRVFQQLGVAEAVQPYCEPFTNSEYFGVDGQLIRRMTMVAPPYPQGYTPSMVFTQPAVERVLRARVAELPNVTVELGATLQGIEQDANGVSLAIDTANGERKAVRARYAIACDGGSSTVRTQLDMPLEDLDFDEPWLVVDVLVNDQGLAKLPPVSVQYCEPERPCTLVIGPKNHRRWEISLKPGEDPGAVATDAETWKLLSRWLTPADGTLWRQASYRFHALVAAQWRKGRVFLAGDAAHMQPPFLGQGMCQGIRDAANLSWKLAAVLQGEVGGTAAEALLDSYGTERKAHVRELTSRIKGVGAVICERDPAKARARDAQLLADCAGVVRDTPRQDILPRLEHGLLSGRESAARGGLFPQPWLQQGGKRSRMDEVAGHGWRLVLSADAAADAEVGAWSGLTRVSLQALAETEGVAADWFQRHACVAALVRPDNYVYGVAATAQDTTALLEEAAIALGVTAACEA</sequence>
<dbReference type="Gene3D" id="3.30.70.2450">
    <property type="match status" value="1"/>
</dbReference>
<dbReference type="InterPro" id="IPR036188">
    <property type="entry name" value="FAD/NAD-bd_sf"/>
</dbReference>
<dbReference type="PRINTS" id="PR00420">
    <property type="entry name" value="RNGMNOXGNASE"/>
</dbReference>
<dbReference type="InterPro" id="IPR002938">
    <property type="entry name" value="FAD-bd"/>
</dbReference>
<organism evidence="3 4">
    <name type="scientific">Variovorax ginsengisoli</name>
    <dbReference type="NCBI Taxonomy" id="363844"/>
    <lineage>
        <taxon>Bacteria</taxon>
        <taxon>Pseudomonadati</taxon>
        <taxon>Pseudomonadota</taxon>
        <taxon>Betaproteobacteria</taxon>
        <taxon>Burkholderiales</taxon>
        <taxon>Comamonadaceae</taxon>
        <taxon>Variovorax</taxon>
    </lineage>
</organism>
<evidence type="ECO:0000256" key="1">
    <source>
        <dbReference type="ARBA" id="ARBA00023002"/>
    </source>
</evidence>
<dbReference type="Pfam" id="PF01494">
    <property type="entry name" value="FAD_binding_3"/>
    <property type="match status" value="1"/>
</dbReference>
<dbReference type="SUPFAM" id="SSF51905">
    <property type="entry name" value="FAD/NAD(P)-binding domain"/>
    <property type="match status" value="1"/>
</dbReference>
<gene>
    <name evidence="3" type="ORF">Q2T77_28375</name>
</gene>
<accession>A0ABT8SBP1</accession>
<dbReference type="InterPro" id="IPR050631">
    <property type="entry name" value="PheA/TfdB_FAD_monoxygenase"/>
</dbReference>
<dbReference type="GO" id="GO:0008688">
    <property type="term" value="F:3-(3-hydroxyphenyl)propionate hydroxylase activity"/>
    <property type="evidence" value="ECO:0007669"/>
    <property type="project" value="UniProtKB-EC"/>
</dbReference>
<evidence type="ECO:0000259" key="2">
    <source>
        <dbReference type="Pfam" id="PF01494"/>
    </source>
</evidence>
<dbReference type="Gene3D" id="3.40.30.120">
    <property type="match status" value="1"/>
</dbReference>
<dbReference type="EMBL" id="JAUKVY010000026">
    <property type="protein sequence ID" value="MDO1536210.1"/>
    <property type="molecule type" value="Genomic_DNA"/>
</dbReference>
<dbReference type="EC" id="1.14.13.127" evidence="3"/>
<dbReference type="PANTHER" id="PTHR43476">
    <property type="entry name" value="3-(3-HYDROXY-PHENYL)PROPIONATE/3-HYDROXYCINNAMIC ACID HYDROXYLASE"/>
    <property type="match status" value="1"/>
</dbReference>
<evidence type="ECO:0000313" key="3">
    <source>
        <dbReference type="EMBL" id="MDO1536210.1"/>
    </source>
</evidence>